<protein>
    <recommendedName>
        <fullName evidence="4">ATP synthase F0 subunit 8</fullName>
    </recommendedName>
</protein>
<evidence type="ECO:0000313" key="3">
    <source>
        <dbReference type="Proteomes" id="UP000825729"/>
    </source>
</evidence>
<feature type="transmembrane region" description="Helical" evidence="1">
    <location>
        <begin position="40"/>
        <end position="59"/>
    </location>
</feature>
<dbReference type="InterPro" id="IPR036259">
    <property type="entry name" value="MFS_trans_sf"/>
</dbReference>
<keyword evidence="1" id="KW-1133">Transmembrane helix</keyword>
<evidence type="ECO:0000256" key="1">
    <source>
        <dbReference type="SAM" id="Phobius"/>
    </source>
</evidence>
<keyword evidence="1" id="KW-0812">Transmembrane</keyword>
<dbReference type="AlphaFoldDB" id="A0AAV7FGC6"/>
<accession>A0AAV7FGC6</accession>
<evidence type="ECO:0008006" key="4">
    <source>
        <dbReference type="Google" id="ProtNLM"/>
    </source>
</evidence>
<dbReference type="Gene3D" id="1.20.1250.20">
    <property type="entry name" value="MFS general substrate transporter like domains"/>
    <property type="match status" value="1"/>
</dbReference>
<dbReference type="Proteomes" id="UP000825729">
    <property type="component" value="Unassembled WGS sequence"/>
</dbReference>
<keyword evidence="3" id="KW-1185">Reference proteome</keyword>
<comment type="caution">
    <text evidence="2">The sequence shown here is derived from an EMBL/GenBank/DDBJ whole genome shotgun (WGS) entry which is preliminary data.</text>
</comment>
<organism evidence="2 3">
    <name type="scientific">Aristolochia fimbriata</name>
    <name type="common">White veined hardy Dutchman's pipe vine</name>
    <dbReference type="NCBI Taxonomy" id="158543"/>
    <lineage>
        <taxon>Eukaryota</taxon>
        <taxon>Viridiplantae</taxon>
        <taxon>Streptophyta</taxon>
        <taxon>Embryophyta</taxon>
        <taxon>Tracheophyta</taxon>
        <taxon>Spermatophyta</taxon>
        <taxon>Magnoliopsida</taxon>
        <taxon>Magnoliidae</taxon>
        <taxon>Piperales</taxon>
        <taxon>Aristolochiaceae</taxon>
        <taxon>Aristolochia</taxon>
    </lineage>
</organism>
<reference evidence="2 3" key="1">
    <citation type="submission" date="2021-07" db="EMBL/GenBank/DDBJ databases">
        <title>The Aristolochia fimbriata genome: insights into angiosperm evolution, floral development and chemical biosynthesis.</title>
        <authorList>
            <person name="Jiao Y."/>
        </authorList>
    </citation>
    <scope>NUCLEOTIDE SEQUENCE [LARGE SCALE GENOMIC DNA]</scope>
    <source>
        <strain evidence="2">IBCAS-2021</strain>
        <tissue evidence="2">Leaf</tissue>
    </source>
</reference>
<sequence length="81" mass="9401">MALALVQSGFTIQVNGATKNLTASKGWLKGNNINLNHVDLFYWLLAILSFLNFFNYLYWAKWYKHRSQEGITRKVMDANKC</sequence>
<proteinExistence type="predicted"/>
<dbReference type="EMBL" id="JAINDJ010000002">
    <property type="protein sequence ID" value="KAG9459146.1"/>
    <property type="molecule type" value="Genomic_DNA"/>
</dbReference>
<name>A0AAV7FGC6_ARIFI</name>
<evidence type="ECO:0000313" key="2">
    <source>
        <dbReference type="EMBL" id="KAG9459146.1"/>
    </source>
</evidence>
<gene>
    <name evidence="2" type="ORF">H6P81_003654</name>
</gene>
<keyword evidence="1" id="KW-0472">Membrane</keyword>